<comment type="caution">
    <text evidence="2">The sequence shown here is derived from an EMBL/GenBank/DDBJ whole genome shotgun (WGS) entry which is preliminary data.</text>
</comment>
<reference evidence="3" key="1">
    <citation type="submission" date="2017-09" db="EMBL/GenBank/DDBJ databases">
        <title>Depth-based differentiation of microbial function through sediment-hosted aquifers and enrichment of novel symbionts in the deep terrestrial subsurface.</title>
        <authorList>
            <person name="Probst A.J."/>
            <person name="Ladd B."/>
            <person name="Jarett J.K."/>
            <person name="Geller-Mcgrath D.E."/>
            <person name="Sieber C.M.K."/>
            <person name="Emerson J.B."/>
            <person name="Anantharaman K."/>
            <person name="Thomas B.C."/>
            <person name="Malmstrom R."/>
            <person name="Stieglmeier M."/>
            <person name="Klingl A."/>
            <person name="Woyke T."/>
            <person name="Ryan C.M."/>
            <person name="Banfield J.F."/>
        </authorList>
    </citation>
    <scope>NUCLEOTIDE SEQUENCE [LARGE SCALE GENOMIC DNA]</scope>
</reference>
<organism evidence="2 3">
    <name type="scientific">Candidatus Roizmanbacteria bacterium CG10_big_fil_rev_8_21_14_0_10_45_7</name>
    <dbReference type="NCBI Taxonomy" id="1974854"/>
    <lineage>
        <taxon>Bacteria</taxon>
        <taxon>Candidatus Roizmaniibacteriota</taxon>
    </lineage>
</organism>
<evidence type="ECO:0000313" key="3">
    <source>
        <dbReference type="Proteomes" id="UP000231569"/>
    </source>
</evidence>
<dbReference type="EMBL" id="PFEE01000071">
    <property type="protein sequence ID" value="PJE63416.1"/>
    <property type="molecule type" value="Genomic_DNA"/>
</dbReference>
<name>A0A2M8KU12_9BACT</name>
<accession>A0A2M8KU12</accession>
<gene>
    <name evidence="2" type="ORF">COU89_03425</name>
</gene>
<feature type="compositionally biased region" description="Polar residues" evidence="1">
    <location>
        <begin position="453"/>
        <end position="465"/>
    </location>
</feature>
<feature type="compositionally biased region" description="Polar residues" evidence="1">
    <location>
        <begin position="478"/>
        <end position="489"/>
    </location>
</feature>
<evidence type="ECO:0000313" key="2">
    <source>
        <dbReference type="EMBL" id="PJE63416.1"/>
    </source>
</evidence>
<feature type="non-terminal residue" evidence="2">
    <location>
        <position position="1"/>
    </location>
</feature>
<feature type="region of interest" description="Disordered" evidence="1">
    <location>
        <begin position="443"/>
        <end position="489"/>
    </location>
</feature>
<proteinExistence type="predicted"/>
<sequence>EKIAEKLEVRVSNVKEVAQMETRQDRREYFHRLSEHMKNPMSAERPADRATFTNLKAEMSQRAVSGDKLASRILEATTANRTEVQQRIQTLAQSRPAVAPLIVTLSNTVMRERTDIERVMQTWTQLLVKNTQQLTSIAQSVKTTEQSVRDVVISLPTLIATNTQKEIIEKLSEKSQTSKEVVRDIIREAVHKSKESSVLTQIATESHSDVSAVTKTIETIDRALGAVAKTTAVSQAPAIAKEVVEKVVTSIEKLAATTPAAQLPEKVSQATNVPAVTVQAVIQQVDVNSLATPAQKQVMQAVQKATPALKQTVKKEEIEVDELINEKDTLSLDEYEEIKQLWMNHYLHGEVPISETIKTREDWVNHDSVSIENILNKIISDNEEVRMEGLKEVADSIPFFVLADMSISDIAVYLKAKRAAAKEVLAIITRESAVKQKLQAQMQDEEVFKENPKSQVQNPKTQTQAMELDIDKKVPLSGTKSGSDTTQSP</sequence>
<evidence type="ECO:0000256" key="1">
    <source>
        <dbReference type="SAM" id="MobiDB-lite"/>
    </source>
</evidence>
<protein>
    <submittedName>
        <fullName evidence="2">Uncharacterized protein</fullName>
    </submittedName>
</protein>
<dbReference type="Proteomes" id="UP000231569">
    <property type="component" value="Unassembled WGS sequence"/>
</dbReference>
<dbReference type="AlphaFoldDB" id="A0A2M8KU12"/>